<protein>
    <submittedName>
        <fullName evidence="1">Replicative DNA helicase</fullName>
    </submittedName>
</protein>
<dbReference type="GO" id="GO:0004386">
    <property type="term" value="F:helicase activity"/>
    <property type="evidence" value="ECO:0007669"/>
    <property type="project" value="UniProtKB-KW"/>
</dbReference>
<gene>
    <name evidence="1" type="ORF">ATM17_26025</name>
</gene>
<keyword evidence="1" id="KW-0347">Helicase</keyword>
<reference evidence="1 2" key="2">
    <citation type="journal article" date="2016" name="Genome Announc.">
        <title>Complete Genome Sequence of Sphingopyxis macrogoltabida Strain 203N (NBRC 111659), a Polyethylene Glycol Degrader.</title>
        <authorList>
            <person name="Ohtsubo Y."/>
            <person name="Nonoyama S."/>
            <person name="Nagata Y."/>
            <person name="Numata M."/>
            <person name="Tsuchikane K."/>
            <person name="Hosoyama A."/>
            <person name="Yamazoe A."/>
            <person name="Tsuda M."/>
            <person name="Fujita N."/>
            <person name="Kawai F."/>
        </authorList>
    </citation>
    <scope>NUCLEOTIDE SEQUENCE [LARGE SCALE GENOMIC DNA]</scope>
    <source>
        <strain evidence="1 2">203N</strain>
    </source>
</reference>
<sequence>MNWRQVAIPRLSGTRAAAFPHGRRIGAFPLKRPDGTGKGTVVAVLASASPRRNHHHPTKMGSRATVAIMPMRQNMLNWLLTLPVDAGLTRLG</sequence>
<evidence type="ECO:0000313" key="2">
    <source>
        <dbReference type="Proteomes" id="UP000076088"/>
    </source>
</evidence>
<proteinExistence type="predicted"/>
<keyword evidence="1" id="KW-0547">Nucleotide-binding</keyword>
<dbReference type="AlphaFoldDB" id="A0AAC9AZ10"/>
<evidence type="ECO:0000313" key="1">
    <source>
        <dbReference type="EMBL" id="AMU92478.1"/>
    </source>
</evidence>
<keyword evidence="1" id="KW-0067">ATP-binding</keyword>
<dbReference type="Proteomes" id="UP000076088">
    <property type="component" value="Chromosome"/>
</dbReference>
<keyword evidence="1" id="KW-0378">Hydrolase</keyword>
<organism evidence="1 2">
    <name type="scientific">Sphingopyxis macrogoltabida</name>
    <name type="common">Sphingomonas macrogoltabidus</name>
    <dbReference type="NCBI Taxonomy" id="33050"/>
    <lineage>
        <taxon>Bacteria</taxon>
        <taxon>Pseudomonadati</taxon>
        <taxon>Pseudomonadota</taxon>
        <taxon>Alphaproteobacteria</taxon>
        <taxon>Sphingomonadales</taxon>
        <taxon>Sphingomonadaceae</taxon>
        <taxon>Sphingopyxis</taxon>
    </lineage>
</organism>
<dbReference type="EMBL" id="CP013344">
    <property type="protein sequence ID" value="AMU92478.1"/>
    <property type="molecule type" value="Genomic_DNA"/>
</dbReference>
<reference evidence="2" key="1">
    <citation type="submission" date="2015-11" db="EMBL/GenBank/DDBJ databases">
        <title>Complete genome sequence of a polyethylene-glycol degrader Sphingopyxis macrogoltabida 203N (NBRC 111659).</title>
        <authorList>
            <person name="Yoshiyuki O."/>
            <person name="Shouta N."/>
            <person name="Nagata Y."/>
            <person name="Numata M."/>
            <person name="Tsuchikane K."/>
            <person name="Hosoyama A."/>
            <person name="Yamazoe A."/>
            <person name="Tsuda M."/>
            <person name="Fujita N."/>
            <person name="Kawai F."/>
        </authorList>
    </citation>
    <scope>NUCLEOTIDE SEQUENCE [LARGE SCALE GENOMIC DNA]</scope>
    <source>
        <strain evidence="2">203N</strain>
    </source>
</reference>
<accession>A0AAC9AZ10</accession>
<dbReference type="KEGG" id="smaz:LH19_25460"/>
<name>A0AAC9AZ10_SPHMC</name>
<keyword evidence="2" id="KW-1185">Reference proteome</keyword>